<sequence length="220" mass="23288">FHLTNGHSVPTTTIMFHPPQSTLHMEQMTTDQPSSTTTESSQQILPAHIVDHSTMQAPVATITPLTTASSLSTAVLSALSNGNTLVAEKSDQALACFLKKEEPDSPVVESVRKSSLSNIAPSSTGDGAVINCIAHSNSDTSTTSPVSYTVSVKDQELFLTSNSASHVMQSDGHSSSVNKTSSLPSKPFLFVVDPATLQSEAGSDKIQQLLQHILETQTKV</sequence>
<protein>
    <submittedName>
        <fullName evidence="1">Uncharacterized protein</fullName>
    </submittedName>
</protein>
<feature type="non-terminal residue" evidence="1">
    <location>
        <position position="1"/>
    </location>
</feature>
<reference evidence="1" key="1">
    <citation type="submission" date="2014-12" db="EMBL/GenBank/DDBJ databases">
        <title>Insight into the proteome of Arion vulgaris.</title>
        <authorList>
            <person name="Aradska J."/>
            <person name="Bulat T."/>
            <person name="Smidak R."/>
            <person name="Sarate P."/>
            <person name="Gangsoo J."/>
            <person name="Sialana F."/>
            <person name="Bilban M."/>
            <person name="Lubec G."/>
        </authorList>
    </citation>
    <scope>NUCLEOTIDE SEQUENCE</scope>
    <source>
        <tissue evidence="1">Skin</tissue>
    </source>
</reference>
<proteinExistence type="predicted"/>
<name>A0A0B6ZN11_9EUPU</name>
<gene>
    <name evidence="1" type="primary">ORF71555</name>
</gene>
<dbReference type="AlphaFoldDB" id="A0A0B6ZN11"/>
<dbReference type="EMBL" id="HACG01022917">
    <property type="protein sequence ID" value="CEK69782.1"/>
    <property type="molecule type" value="Transcribed_RNA"/>
</dbReference>
<evidence type="ECO:0000313" key="1">
    <source>
        <dbReference type="EMBL" id="CEK69782.1"/>
    </source>
</evidence>
<organism evidence="1">
    <name type="scientific">Arion vulgaris</name>
    <dbReference type="NCBI Taxonomy" id="1028688"/>
    <lineage>
        <taxon>Eukaryota</taxon>
        <taxon>Metazoa</taxon>
        <taxon>Spiralia</taxon>
        <taxon>Lophotrochozoa</taxon>
        <taxon>Mollusca</taxon>
        <taxon>Gastropoda</taxon>
        <taxon>Heterobranchia</taxon>
        <taxon>Euthyneura</taxon>
        <taxon>Panpulmonata</taxon>
        <taxon>Eupulmonata</taxon>
        <taxon>Stylommatophora</taxon>
        <taxon>Helicina</taxon>
        <taxon>Arionoidea</taxon>
        <taxon>Arionidae</taxon>
        <taxon>Arion</taxon>
    </lineage>
</organism>
<accession>A0A0B6ZN11</accession>